<organism evidence="14 15">
    <name type="scientific">Acanthaster planci</name>
    <name type="common">Crown-of-thorns starfish</name>
    <dbReference type="NCBI Taxonomy" id="133434"/>
    <lineage>
        <taxon>Eukaryota</taxon>
        <taxon>Metazoa</taxon>
        <taxon>Echinodermata</taxon>
        <taxon>Eleutherozoa</taxon>
        <taxon>Asterozoa</taxon>
        <taxon>Asteroidea</taxon>
        <taxon>Valvatacea</taxon>
        <taxon>Valvatida</taxon>
        <taxon>Acanthasteridae</taxon>
        <taxon>Acanthaster</taxon>
    </lineage>
</organism>
<reference evidence="15" key="1">
    <citation type="submission" date="2025-08" db="UniProtKB">
        <authorList>
            <consortium name="RefSeq"/>
        </authorList>
    </citation>
    <scope>IDENTIFICATION</scope>
</reference>
<evidence type="ECO:0000313" key="14">
    <source>
        <dbReference type="Proteomes" id="UP000694845"/>
    </source>
</evidence>
<name>A0A8B7ZJX2_ACAPL</name>
<dbReference type="Proteomes" id="UP000694845">
    <property type="component" value="Unplaced"/>
</dbReference>
<dbReference type="InterPro" id="IPR004087">
    <property type="entry name" value="KH_dom"/>
</dbReference>
<dbReference type="Gene3D" id="3.30.40.10">
    <property type="entry name" value="Zinc/RING finger domain, C3HC4 (zinc finger)"/>
    <property type="match status" value="1"/>
</dbReference>
<dbReference type="FunFam" id="3.30.40.10:FF:000090">
    <property type="entry name" value="Mex-3 RNA-binding family member C"/>
    <property type="match status" value="1"/>
</dbReference>
<dbReference type="KEGG" id="aplc:110987073"/>
<feature type="region of interest" description="Disordered" evidence="12">
    <location>
        <begin position="43"/>
        <end position="71"/>
    </location>
</feature>
<dbReference type="GO" id="GO:0008270">
    <property type="term" value="F:zinc ion binding"/>
    <property type="evidence" value="ECO:0007669"/>
    <property type="project" value="UniProtKB-KW"/>
</dbReference>
<dbReference type="SUPFAM" id="SSF54791">
    <property type="entry name" value="Eukaryotic type KH-domain (KH-domain type I)"/>
    <property type="match status" value="2"/>
</dbReference>
<dbReference type="SMART" id="SM00184">
    <property type="entry name" value="RING"/>
    <property type="match status" value="1"/>
</dbReference>
<dbReference type="InterPro" id="IPR001841">
    <property type="entry name" value="Znf_RING"/>
</dbReference>
<dbReference type="FunFam" id="3.30.1370.10:FF:000012">
    <property type="entry name" value="Mex-3 RNA-binding family member D"/>
    <property type="match status" value="1"/>
</dbReference>
<evidence type="ECO:0000256" key="10">
    <source>
        <dbReference type="PROSITE-ProRule" id="PRU00117"/>
    </source>
</evidence>
<dbReference type="OrthoDB" id="427410at2759"/>
<dbReference type="GeneID" id="110987073"/>
<feature type="region of interest" description="Disordered" evidence="12">
    <location>
        <begin position="383"/>
        <end position="426"/>
    </location>
</feature>
<dbReference type="AlphaFoldDB" id="A0A8B7ZJX2"/>
<evidence type="ECO:0000256" key="5">
    <source>
        <dbReference type="ARBA" id="ARBA00022737"/>
    </source>
</evidence>
<keyword evidence="4" id="KW-0479">Metal-binding</keyword>
<evidence type="ECO:0000256" key="4">
    <source>
        <dbReference type="ARBA" id="ARBA00022723"/>
    </source>
</evidence>
<keyword evidence="5" id="KW-0677">Repeat</keyword>
<dbReference type="Pfam" id="PF13920">
    <property type="entry name" value="zf-C3HC4_3"/>
    <property type="match status" value="1"/>
</dbReference>
<evidence type="ECO:0000256" key="6">
    <source>
        <dbReference type="ARBA" id="ARBA00022771"/>
    </source>
</evidence>
<dbReference type="PANTHER" id="PTHR23285:SF7">
    <property type="entry name" value="LD09246P1"/>
    <property type="match status" value="1"/>
</dbReference>
<keyword evidence="8 10" id="KW-0694">RNA-binding</keyword>
<accession>A0A8B7ZJX2</accession>
<dbReference type="GO" id="GO:0003723">
    <property type="term" value="F:RNA binding"/>
    <property type="evidence" value="ECO:0007669"/>
    <property type="project" value="UniProtKB-UniRule"/>
</dbReference>
<dbReference type="Pfam" id="PF00013">
    <property type="entry name" value="KH_1"/>
    <property type="match status" value="2"/>
</dbReference>
<dbReference type="RefSeq" id="XP_022105185.1">
    <property type="nucleotide sequence ID" value="XM_022249493.1"/>
</dbReference>
<evidence type="ECO:0000256" key="11">
    <source>
        <dbReference type="PROSITE-ProRule" id="PRU00175"/>
    </source>
</evidence>
<keyword evidence="9" id="KW-0539">Nucleus</keyword>
<dbReference type="CDD" id="cd16518">
    <property type="entry name" value="RING-HC_MEX3"/>
    <property type="match status" value="1"/>
</dbReference>
<keyword evidence="14" id="KW-1185">Reference proteome</keyword>
<keyword evidence="3" id="KW-0963">Cytoplasm</keyword>
<dbReference type="OMA" id="GLPCNPN"/>
<dbReference type="PROSITE" id="PS50089">
    <property type="entry name" value="ZF_RING_2"/>
    <property type="match status" value="1"/>
</dbReference>
<dbReference type="InterPro" id="IPR047227">
    <property type="entry name" value="MEX3"/>
</dbReference>
<dbReference type="SUPFAM" id="SSF57850">
    <property type="entry name" value="RING/U-box"/>
    <property type="match status" value="1"/>
</dbReference>
<dbReference type="InterPro" id="IPR004088">
    <property type="entry name" value="KH_dom_type_1"/>
</dbReference>
<dbReference type="InterPro" id="IPR013083">
    <property type="entry name" value="Znf_RING/FYVE/PHD"/>
</dbReference>
<evidence type="ECO:0000256" key="7">
    <source>
        <dbReference type="ARBA" id="ARBA00022833"/>
    </source>
</evidence>
<dbReference type="InterPro" id="IPR047226">
    <property type="entry name" value="KH-I_MEX3_rpt2"/>
</dbReference>
<dbReference type="CDD" id="cd22423">
    <property type="entry name" value="KH-I_MEX3_rpt1"/>
    <property type="match status" value="1"/>
</dbReference>
<dbReference type="CDD" id="cd22424">
    <property type="entry name" value="KH-I_MEX3_rpt2"/>
    <property type="match status" value="1"/>
</dbReference>
<dbReference type="PROSITE" id="PS50084">
    <property type="entry name" value="KH_TYPE_1"/>
    <property type="match status" value="2"/>
</dbReference>
<proteinExistence type="predicted"/>
<feature type="compositionally biased region" description="Low complexity" evidence="12">
    <location>
        <begin position="393"/>
        <end position="406"/>
    </location>
</feature>
<dbReference type="InterPro" id="IPR036612">
    <property type="entry name" value="KH_dom_type_1_sf"/>
</dbReference>
<dbReference type="SMART" id="SM00322">
    <property type="entry name" value="KH"/>
    <property type="match status" value="2"/>
</dbReference>
<evidence type="ECO:0000256" key="9">
    <source>
        <dbReference type="ARBA" id="ARBA00023242"/>
    </source>
</evidence>
<gene>
    <name evidence="15" type="primary">LOC110987073</name>
</gene>
<evidence type="ECO:0000256" key="2">
    <source>
        <dbReference type="ARBA" id="ARBA00004496"/>
    </source>
</evidence>
<dbReference type="PANTHER" id="PTHR23285">
    <property type="entry name" value="RING FINGER AND KH DOMAIN CONTAINING PROTEIN 1"/>
    <property type="match status" value="1"/>
</dbReference>
<feature type="domain" description="RING-type" evidence="13">
    <location>
        <begin position="476"/>
        <end position="516"/>
    </location>
</feature>
<protein>
    <submittedName>
        <fullName evidence="15">RNA-binding protein MEX3B-like</fullName>
    </submittedName>
</protein>
<evidence type="ECO:0000256" key="12">
    <source>
        <dbReference type="SAM" id="MobiDB-lite"/>
    </source>
</evidence>
<sequence>MPSTLYPTMDQSHNDGVGLENQEQTLQLALNLSNLNILGLPSVHSEDEGSASANAYDENGRRSSNMTECVPVPSSEHVAEIVGRQGCKIKALRAKTNTYIKTPVRGEEPVFVVTGRKEDVAAAKREILSAADHFSQIRARRNNQVHGSVANGTSGGVNGSLTVPNLPGQTTIHVKVPYRVVGLVVGPKGSTVKRIQQATNTYIITPSRDNQPVFVVTGTPENVERAREEIEAHIALRTGGLIDSSAEENDFASNGTDTGLFSSRSDMSVFKPPPSTSASISALTNIFNPMVGGKNDVSRAGGPGSEGNYFFPSTNGTSNGSAKLNEFNPLPSFPTNGFLFTDCPSPDLGIDSPGFDPPGLQSAGTQSLWQDLTRCSSSLLGLNPVTTQHQAPRRSSSVSTSVPTSSADANANEHPPARRIRSDPLEGGLSALPSFVPLSSANTFASSNSAGSHGSSCSSPTDSLGSSSAAKKSKECVICFTNEVVAALVPCGHNMFCMDCANRLVETTDGECPVCQTVVTQAIRIYT</sequence>
<keyword evidence="7" id="KW-0862">Zinc</keyword>
<evidence type="ECO:0000256" key="1">
    <source>
        <dbReference type="ARBA" id="ARBA00004123"/>
    </source>
</evidence>
<dbReference type="Gene3D" id="3.30.1370.10">
    <property type="entry name" value="K Homology domain, type 1"/>
    <property type="match status" value="2"/>
</dbReference>
<evidence type="ECO:0000313" key="15">
    <source>
        <dbReference type="RefSeq" id="XP_022105185.1"/>
    </source>
</evidence>
<dbReference type="InterPro" id="IPR047228">
    <property type="entry name" value="KH-I_MEX3_rpt1"/>
</dbReference>
<evidence type="ECO:0000259" key="13">
    <source>
        <dbReference type="PROSITE" id="PS50089"/>
    </source>
</evidence>
<comment type="subcellular location">
    <subcellularLocation>
        <location evidence="2">Cytoplasm</location>
    </subcellularLocation>
    <subcellularLocation>
        <location evidence="1">Nucleus</location>
    </subcellularLocation>
</comment>
<evidence type="ECO:0000256" key="8">
    <source>
        <dbReference type="ARBA" id="ARBA00022884"/>
    </source>
</evidence>
<keyword evidence="6 11" id="KW-0863">Zinc-finger</keyword>
<evidence type="ECO:0000256" key="3">
    <source>
        <dbReference type="ARBA" id="ARBA00022490"/>
    </source>
</evidence>
<dbReference type="GO" id="GO:0005737">
    <property type="term" value="C:cytoplasm"/>
    <property type="evidence" value="ECO:0007669"/>
    <property type="project" value="UniProtKB-SubCell"/>
</dbReference>
<dbReference type="GO" id="GO:0005634">
    <property type="term" value="C:nucleus"/>
    <property type="evidence" value="ECO:0007669"/>
    <property type="project" value="UniProtKB-SubCell"/>
</dbReference>